<name>A0A1B8R6J6_RHILT</name>
<reference evidence="1" key="1">
    <citation type="journal article" date="2015" name="BMC Genomics">
        <title>Transcriptome profiling of a Rhizobium leguminosarum bv. trifolii rosR mutant reveals the role of the transcriptional regulator RosR in motility, synthesis of cell-surface components, and other cellular processes.</title>
        <authorList>
            <person name="Rachwal K."/>
            <person name="Matczynska E."/>
            <person name="Janczarek M."/>
        </authorList>
    </citation>
    <scope>NUCLEOTIDE SEQUENCE</scope>
    <source>
        <strain evidence="1">Rt24.2</strain>
    </source>
</reference>
<protein>
    <submittedName>
        <fullName evidence="1">Uncharacterized protein</fullName>
    </submittedName>
</protein>
<dbReference type="AlphaFoldDB" id="A0A1B8R6J6"/>
<proteinExistence type="predicted"/>
<accession>A0A1B8R6J6</accession>
<organism evidence="1">
    <name type="scientific">Rhizobium leguminosarum bv. trifolii</name>
    <dbReference type="NCBI Taxonomy" id="386"/>
    <lineage>
        <taxon>Bacteria</taxon>
        <taxon>Pseudomonadati</taxon>
        <taxon>Pseudomonadota</taxon>
        <taxon>Alphaproteobacteria</taxon>
        <taxon>Hyphomicrobiales</taxon>
        <taxon>Rhizobiaceae</taxon>
        <taxon>Rhizobium/Agrobacterium group</taxon>
        <taxon>Rhizobium</taxon>
    </lineage>
</organism>
<reference evidence="1" key="2">
    <citation type="journal article" date="2016" name="Front. Microbiol.">
        <title>The Regulatory Protein RosR Affects Rhizobium leguminosarum bv. trifolii Protein Profiles, Cell Surface Properties, and Symbiosis with Clover.</title>
        <authorList>
            <person name="Rachwal K."/>
            <person name="Boguszewska A."/>
            <person name="Kopcinska J."/>
            <person name="Karas M."/>
            <person name="Tchorzewski M."/>
            <person name="Janczarek M."/>
        </authorList>
    </citation>
    <scope>NUCLEOTIDE SEQUENCE</scope>
    <source>
        <strain evidence="1">Rt24.2</strain>
    </source>
</reference>
<evidence type="ECO:0000313" key="1">
    <source>
        <dbReference type="EMBL" id="AOO92611.1"/>
    </source>
</evidence>
<sequence length="73" mass="8259">MGDPQFCESTRLECRAVFFEKKEATMRSFHMAVQIDSALWAVTFVSEFGCHETRIMTGAEFIEMISAEAELGC</sequence>
<dbReference type="EMBL" id="KX490247">
    <property type="protein sequence ID" value="AOO92611.1"/>
    <property type="molecule type" value="Genomic_DNA"/>
</dbReference>